<dbReference type="EC" id="4.2.1.96" evidence="3"/>
<evidence type="ECO:0000256" key="3">
    <source>
        <dbReference type="ARBA" id="ARBA00013252"/>
    </source>
</evidence>
<dbReference type="SUPFAM" id="SSF55248">
    <property type="entry name" value="PCD-like"/>
    <property type="match status" value="1"/>
</dbReference>
<accession>A0ABU8BUR2</accession>
<protein>
    <recommendedName>
        <fullName evidence="3">4a-hydroxytetrahydrobiopterin dehydratase</fullName>
        <ecNumber evidence="3">4.2.1.96</ecNumber>
    </recommendedName>
</protein>
<keyword evidence="4 5" id="KW-0456">Lyase</keyword>
<dbReference type="Gene3D" id="3.30.1360.20">
    <property type="entry name" value="Transcriptional coactivator/pterin dehydratase"/>
    <property type="match status" value="1"/>
</dbReference>
<evidence type="ECO:0000256" key="2">
    <source>
        <dbReference type="ARBA" id="ARBA00006472"/>
    </source>
</evidence>
<comment type="catalytic activity">
    <reaction evidence="1">
        <text>(4aS,6R)-4a-hydroxy-L-erythro-5,6,7,8-tetrahydrobiopterin = (6R)-L-erythro-6,7-dihydrobiopterin + H2O</text>
        <dbReference type="Rhea" id="RHEA:11920"/>
        <dbReference type="ChEBI" id="CHEBI:15377"/>
        <dbReference type="ChEBI" id="CHEBI:15642"/>
        <dbReference type="ChEBI" id="CHEBI:43120"/>
        <dbReference type="EC" id="4.2.1.96"/>
    </reaction>
</comment>
<dbReference type="InterPro" id="IPR036428">
    <property type="entry name" value="PCD_sf"/>
</dbReference>
<dbReference type="EMBL" id="JBALHR010000003">
    <property type="protein sequence ID" value="MEH7828007.1"/>
    <property type="molecule type" value="Genomic_DNA"/>
</dbReference>
<dbReference type="Pfam" id="PF01329">
    <property type="entry name" value="Pterin_4a"/>
    <property type="match status" value="1"/>
</dbReference>
<evidence type="ECO:0000256" key="4">
    <source>
        <dbReference type="ARBA" id="ARBA00023239"/>
    </source>
</evidence>
<evidence type="ECO:0000313" key="5">
    <source>
        <dbReference type="EMBL" id="MEH7828007.1"/>
    </source>
</evidence>
<evidence type="ECO:0000256" key="1">
    <source>
        <dbReference type="ARBA" id="ARBA00001554"/>
    </source>
</evidence>
<sequence>MTEICEPCAGFGGAMTAEAAAARMGELHPDWRLDGAALTRRFGFRNFAKAMQMANLAGWLGEAQGHHPDLAFGWGWCTVTFTSHEAGGITANDFLCAKKLDAITGQIAA</sequence>
<name>A0ABU8BUR2_9RHOB</name>
<comment type="caution">
    <text evidence="5">The sequence shown here is derived from an EMBL/GenBank/DDBJ whole genome shotgun (WGS) entry which is preliminary data.</text>
</comment>
<dbReference type="InterPro" id="IPR001533">
    <property type="entry name" value="Pterin_deHydtase"/>
</dbReference>
<dbReference type="GO" id="GO:0008124">
    <property type="term" value="F:4-alpha-hydroxytetrahydrobiopterin dehydratase activity"/>
    <property type="evidence" value="ECO:0007669"/>
    <property type="project" value="UniProtKB-EC"/>
</dbReference>
<dbReference type="Proteomes" id="UP001431963">
    <property type="component" value="Unassembled WGS sequence"/>
</dbReference>
<dbReference type="PANTHER" id="PTHR12599:SF0">
    <property type="entry name" value="PTERIN-4-ALPHA-CARBINOLAMINE DEHYDRATASE"/>
    <property type="match status" value="1"/>
</dbReference>
<evidence type="ECO:0000313" key="6">
    <source>
        <dbReference type="Proteomes" id="UP001431963"/>
    </source>
</evidence>
<dbReference type="PANTHER" id="PTHR12599">
    <property type="entry name" value="PTERIN-4-ALPHA-CARBINOLAMINE DEHYDRATASE"/>
    <property type="match status" value="1"/>
</dbReference>
<dbReference type="RefSeq" id="WP_335421506.1">
    <property type="nucleotide sequence ID" value="NZ_JBALHR010000003.1"/>
</dbReference>
<organism evidence="5 6">
    <name type="scientific">Gemmobacter denitrificans</name>
    <dbReference type="NCBI Taxonomy" id="3123040"/>
    <lineage>
        <taxon>Bacteria</taxon>
        <taxon>Pseudomonadati</taxon>
        <taxon>Pseudomonadota</taxon>
        <taxon>Alphaproteobacteria</taxon>
        <taxon>Rhodobacterales</taxon>
        <taxon>Paracoccaceae</taxon>
        <taxon>Gemmobacter</taxon>
    </lineage>
</organism>
<proteinExistence type="inferred from homology"/>
<keyword evidence="6" id="KW-1185">Reference proteome</keyword>
<gene>
    <name evidence="5" type="ORF">V6590_07590</name>
</gene>
<reference evidence="5" key="1">
    <citation type="submission" date="2024-02" db="EMBL/GenBank/DDBJ databases">
        <title>Genome sequences of strain Gemmobacter sp. JM10B15.</title>
        <authorList>
            <person name="Zhang M."/>
        </authorList>
    </citation>
    <scope>NUCLEOTIDE SEQUENCE</scope>
    <source>
        <strain evidence="5">JM10B15</strain>
    </source>
</reference>
<comment type="similarity">
    <text evidence="2">Belongs to the pterin-4-alpha-carbinolamine dehydratase family.</text>
</comment>